<keyword evidence="11 14" id="KW-1133">Transmembrane helix</keyword>
<name>A0ABV1YRT0_9HYPH</name>
<evidence type="ECO:0000256" key="9">
    <source>
        <dbReference type="ARBA" id="ARBA00022777"/>
    </source>
</evidence>
<evidence type="ECO:0000313" key="16">
    <source>
        <dbReference type="EMBL" id="MER9402444.1"/>
    </source>
</evidence>
<dbReference type="InterPro" id="IPR036097">
    <property type="entry name" value="HisK_dim/P_sf"/>
</dbReference>
<dbReference type="SMART" id="SM00387">
    <property type="entry name" value="HATPase_c"/>
    <property type="match status" value="1"/>
</dbReference>
<dbReference type="SUPFAM" id="SSF47384">
    <property type="entry name" value="Homodimeric domain of signal transducing histidine kinase"/>
    <property type="match status" value="1"/>
</dbReference>
<proteinExistence type="predicted"/>
<comment type="subcellular location">
    <subcellularLocation>
        <location evidence="2">Cell membrane</location>
        <topology evidence="2">Multi-pass membrane protein</topology>
    </subcellularLocation>
</comment>
<dbReference type="InterPro" id="IPR029151">
    <property type="entry name" value="Sensor-like_sf"/>
</dbReference>
<evidence type="ECO:0000256" key="14">
    <source>
        <dbReference type="SAM" id="Phobius"/>
    </source>
</evidence>
<keyword evidence="10 16" id="KW-0067">ATP-binding</keyword>
<dbReference type="PRINTS" id="PR00344">
    <property type="entry name" value="BCTRLSENSOR"/>
</dbReference>
<dbReference type="PROSITE" id="PS50109">
    <property type="entry name" value="HIS_KIN"/>
    <property type="match status" value="1"/>
</dbReference>
<dbReference type="PIRSF" id="PIRSF036431">
    <property type="entry name" value="STHK_DctB"/>
    <property type="match status" value="1"/>
</dbReference>
<dbReference type="InterPro" id="IPR036890">
    <property type="entry name" value="HATPase_C_sf"/>
</dbReference>
<dbReference type="Gene3D" id="3.30.450.20">
    <property type="entry name" value="PAS domain"/>
    <property type="match status" value="2"/>
</dbReference>
<evidence type="ECO:0000256" key="13">
    <source>
        <dbReference type="SAM" id="Coils"/>
    </source>
</evidence>
<protein>
    <recommendedName>
        <fullName evidence="3">histidine kinase</fullName>
        <ecNumber evidence="3">2.7.13.3</ecNumber>
    </recommendedName>
</protein>
<evidence type="ECO:0000256" key="7">
    <source>
        <dbReference type="ARBA" id="ARBA00022692"/>
    </source>
</evidence>
<accession>A0ABV1YRT0</accession>
<comment type="catalytic activity">
    <reaction evidence="1">
        <text>ATP + protein L-histidine = ADP + protein N-phospho-L-histidine.</text>
        <dbReference type="EC" id="2.7.13.3"/>
    </reaction>
</comment>
<dbReference type="Proteomes" id="UP001433071">
    <property type="component" value="Unassembled WGS sequence"/>
</dbReference>
<keyword evidence="7 14" id="KW-0812">Transmembrane</keyword>
<evidence type="ECO:0000256" key="10">
    <source>
        <dbReference type="ARBA" id="ARBA00022840"/>
    </source>
</evidence>
<dbReference type="PANTHER" id="PTHR43065:SF46">
    <property type="entry name" value="C4-DICARBOXYLATE TRANSPORT SENSOR PROTEIN DCTB"/>
    <property type="match status" value="1"/>
</dbReference>
<dbReference type="RefSeq" id="WP_352555138.1">
    <property type="nucleotide sequence ID" value="NZ_JAMYQB010000001.1"/>
</dbReference>
<keyword evidence="9" id="KW-0418">Kinase</keyword>
<dbReference type="SMART" id="SM00388">
    <property type="entry name" value="HisKA"/>
    <property type="match status" value="1"/>
</dbReference>
<evidence type="ECO:0000313" key="17">
    <source>
        <dbReference type="Proteomes" id="UP001433071"/>
    </source>
</evidence>
<keyword evidence="17" id="KW-1185">Reference proteome</keyword>
<dbReference type="SUPFAM" id="SSF55874">
    <property type="entry name" value="ATPase domain of HSP90 chaperone/DNA topoisomerase II/histidine kinase"/>
    <property type="match status" value="1"/>
</dbReference>
<dbReference type="InterPro" id="IPR004358">
    <property type="entry name" value="Sig_transdc_His_kin-like_C"/>
</dbReference>
<dbReference type="Pfam" id="PF02518">
    <property type="entry name" value="HATPase_c"/>
    <property type="match status" value="1"/>
</dbReference>
<evidence type="ECO:0000256" key="1">
    <source>
        <dbReference type="ARBA" id="ARBA00000085"/>
    </source>
</evidence>
<dbReference type="Pfam" id="PF00512">
    <property type="entry name" value="HisKA"/>
    <property type="match status" value="1"/>
</dbReference>
<evidence type="ECO:0000256" key="11">
    <source>
        <dbReference type="ARBA" id="ARBA00022989"/>
    </source>
</evidence>
<feature type="coiled-coil region" evidence="13">
    <location>
        <begin position="343"/>
        <end position="405"/>
    </location>
</feature>
<dbReference type="EMBL" id="JAMYQB010000001">
    <property type="protein sequence ID" value="MER9402444.1"/>
    <property type="molecule type" value="Genomic_DNA"/>
</dbReference>
<dbReference type="InterPro" id="IPR017055">
    <property type="entry name" value="Sig_transdc_His_kinase_DctB"/>
</dbReference>
<dbReference type="InterPro" id="IPR003661">
    <property type="entry name" value="HisK_dim/P_dom"/>
</dbReference>
<dbReference type="Gene3D" id="1.10.287.130">
    <property type="match status" value="1"/>
</dbReference>
<feature type="transmembrane region" description="Helical" evidence="14">
    <location>
        <begin position="28"/>
        <end position="51"/>
    </location>
</feature>
<keyword evidence="13" id="KW-0175">Coiled coil</keyword>
<keyword evidence="8" id="KW-0547">Nucleotide-binding</keyword>
<evidence type="ECO:0000256" key="12">
    <source>
        <dbReference type="ARBA" id="ARBA00023012"/>
    </source>
</evidence>
<comment type="caution">
    <text evidence="16">The sequence shown here is derived from an EMBL/GenBank/DDBJ whole genome shotgun (WGS) entry which is preliminary data.</text>
</comment>
<keyword evidence="6" id="KW-0808">Transferase</keyword>
<dbReference type="Gene3D" id="1.20.5.170">
    <property type="match status" value="1"/>
</dbReference>
<dbReference type="Gene3D" id="3.30.565.10">
    <property type="entry name" value="Histidine kinase-like ATPase, C-terminal domain"/>
    <property type="match status" value="1"/>
</dbReference>
<dbReference type="GO" id="GO:0005524">
    <property type="term" value="F:ATP binding"/>
    <property type="evidence" value="ECO:0007669"/>
    <property type="project" value="UniProtKB-KW"/>
</dbReference>
<keyword evidence="12" id="KW-0902">Two-component regulatory system</keyword>
<evidence type="ECO:0000256" key="8">
    <source>
        <dbReference type="ARBA" id="ARBA00022741"/>
    </source>
</evidence>
<organism evidence="16 17">
    <name type="scientific">Mesorhizobium caraganae</name>
    <dbReference type="NCBI Taxonomy" id="483206"/>
    <lineage>
        <taxon>Bacteria</taxon>
        <taxon>Pseudomonadati</taxon>
        <taxon>Pseudomonadota</taxon>
        <taxon>Alphaproteobacteria</taxon>
        <taxon>Hyphomicrobiales</taxon>
        <taxon>Phyllobacteriaceae</taxon>
        <taxon>Mesorhizobium</taxon>
    </lineage>
</organism>
<dbReference type="InterPro" id="IPR005467">
    <property type="entry name" value="His_kinase_dom"/>
</dbReference>
<feature type="domain" description="Histidine kinase" evidence="15">
    <location>
        <begin position="414"/>
        <end position="624"/>
    </location>
</feature>
<dbReference type="EC" id="2.7.13.3" evidence="3"/>
<keyword evidence="5" id="KW-0597">Phosphoprotein</keyword>
<dbReference type="CDD" id="cd00082">
    <property type="entry name" value="HisKA"/>
    <property type="match status" value="1"/>
</dbReference>
<keyword evidence="14" id="KW-0472">Membrane</keyword>
<keyword evidence="4" id="KW-1003">Cell membrane</keyword>
<reference evidence="16 17" key="1">
    <citation type="journal article" date="2024" name="Proc. Natl. Acad. Sci. U.S.A.">
        <title>The evolutionary genomics of adaptation to stress in wild rhizobium bacteria.</title>
        <authorList>
            <person name="Kehlet-Delgado H."/>
            <person name="Montoya A.P."/>
            <person name="Jensen K.T."/>
            <person name="Wendlandt C.E."/>
            <person name="Dexheimer C."/>
            <person name="Roberts M."/>
            <person name="Torres Martinez L."/>
            <person name="Friesen M.L."/>
            <person name="Griffitts J.S."/>
            <person name="Porter S.S."/>
        </authorList>
    </citation>
    <scope>NUCLEOTIDE SEQUENCE [LARGE SCALE GENOMIC DNA]</scope>
    <source>
        <strain evidence="16 17">M0641</strain>
    </source>
</reference>
<dbReference type="SUPFAM" id="SSF103190">
    <property type="entry name" value="Sensory domain-like"/>
    <property type="match status" value="1"/>
</dbReference>
<dbReference type="InterPro" id="IPR003594">
    <property type="entry name" value="HATPase_dom"/>
</dbReference>
<evidence type="ECO:0000256" key="3">
    <source>
        <dbReference type="ARBA" id="ARBA00012438"/>
    </source>
</evidence>
<sequence length="624" mass="67189">MHKWAMLQRPAAALSSTPEQLGKRARRAWLLFAGIALVFVATALTGAGLYARRAEVATLAAQGRTDANLKVALLRAVLESPRALPLLLSEDQQVHDALQNKGAVAIDVLNRKLEGLVSGTKASVLYVTGVDGFAIASSNWREATSFVGNDYGFRAYFSGAMQSGTAEYFALGNTSKRPGLYISRRVGNAAAPLGVVVVKMEFDQLEADWHEANRPAYVSDDHGVVLITSVPSWRFMTTAPLAGPLAATIRSSQQFGNAPLIPLPITRPEALSPDVSMVHAVTPGGSDAEYLRLSTLVQSTPWRLDYLVPAEAPIAAAVREMRLLALGVVVPLLALAGYLLWRRQSAQMRIAAEQAARIELERRVVERTHDLSLARDRLQAEITDHRSTEAKLQVMQQELVQANRLATLGQVAAGVAHEINQPVATIRAYADNARVFLERKQTASAEENLGAIAALTERIGGITEELKVFARKGRTAAEPVELRGVIEGAVVLLRSRFAGRLDALDITLPPQTLKVMGNRLRLEQVLINLFQNALEALDGRDGARVQVSAQETADGVALAVADNGPGISPAILKSLFTPFNTSKEKGLGLGLVISQDIVADYGGRIEVASGRDGTRFTVHLAKAR</sequence>
<dbReference type="Gene3D" id="6.10.250.3020">
    <property type="match status" value="1"/>
</dbReference>
<evidence type="ECO:0000256" key="4">
    <source>
        <dbReference type="ARBA" id="ARBA00022475"/>
    </source>
</evidence>
<dbReference type="PANTHER" id="PTHR43065">
    <property type="entry name" value="SENSOR HISTIDINE KINASE"/>
    <property type="match status" value="1"/>
</dbReference>
<evidence type="ECO:0000259" key="15">
    <source>
        <dbReference type="PROSITE" id="PS50109"/>
    </source>
</evidence>
<evidence type="ECO:0000256" key="2">
    <source>
        <dbReference type="ARBA" id="ARBA00004651"/>
    </source>
</evidence>
<evidence type="ECO:0000256" key="6">
    <source>
        <dbReference type="ARBA" id="ARBA00022679"/>
    </source>
</evidence>
<feature type="transmembrane region" description="Helical" evidence="14">
    <location>
        <begin position="323"/>
        <end position="341"/>
    </location>
</feature>
<gene>
    <name evidence="16" type="ORF">NKI36_00095</name>
</gene>
<evidence type="ECO:0000256" key="5">
    <source>
        <dbReference type="ARBA" id="ARBA00022553"/>
    </source>
</evidence>